<accession>A0A914QGC0</accession>
<organism evidence="2 3">
    <name type="scientific">Panagrolaimus davidi</name>
    <dbReference type="NCBI Taxonomy" id="227884"/>
    <lineage>
        <taxon>Eukaryota</taxon>
        <taxon>Metazoa</taxon>
        <taxon>Ecdysozoa</taxon>
        <taxon>Nematoda</taxon>
        <taxon>Chromadorea</taxon>
        <taxon>Rhabditida</taxon>
        <taxon>Tylenchina</taxon>
        <taxon>Panagrolaimomorpha</taxon>
        <taxon>Panagrolaimoidea</taxon>
        <taxon>Panagrolaimidae</taxon>
        <taxon>Panagrolaimus</taxon>
    </lineage>
</organism>
<reference evidence="3" key="1">
    <citation type="submission" date="2022-11" db="UniProtKB">
        <authorList>
            <consortium name="WormBaseParasite"/>
        </authorList>
    </citation>
    <scope>IDENTIFICATION</scope>
</reference>
<evidence type="ECO:0000313" key="3">
    <source>
        <dbReference type="WBParaSite" id="PDA_v2.g30464.t1"/>
    </source>
</evidence>
<feature type="compositionally biased region" description="Basic and acidic residues" evidence="1">
    <location>
        <begin position="26"/>
        <end position="35"/>
    </location>
</feature>
<evidence type="ECO:0000313" key="2">
    <source>
        <dbReference type="Proteomes" id="UP000887578"/>
    </source>
</evidence>
<evidence type="ECO:0000256" key="1">
    <source>
        <dbReference type="SAM" id="MobiDB-lite"/>
    </source>
</evidence>
<dbReference type="Proteomes" id="UP000887578">
    <property type="component" value="Unplaced"/>
</dbReference>
<sequence length="106" mass="12174">MQGKEDDGSGNGQNRKQCKKRFLKQKTGEKAHTDTVLKNLKSQKAQQSKADNDKDWRNLLNAEPRKTSQVKEIFEVDRGFKKDTVSNSDSLSLREGAMNKRKYKND</sequence>
<feature type="region of interest" description="Disordered" evidence="1">
    <location>
        <begin position="84"/>
        <end position="106"/>
    </location>
</feature>
<keyword evidence="2" id="KW-1185">Reference proteome</keyword>
<dbReference type="WBParaSite" id="PDA_v2.g30464.t1">
    <property type="protein sequence ID" value="PDA_v2.g30464.t1"/>
    <property type="gene ID" value="PDA_v2.g30464"/>
</dbReference>
<feature type="region of interest" description="Disordered" evidence="1">
    <location>
        <begin position="22"/>
        <end position="63"/>
    </location>
</feature>
<proteinExistence type="predicted"/>
<dbReference type="AlphaFoldDB" id="A0A914QGC0"/>
<feature type="compositionally biased region" description="Polar residues" evidence="1">
    <location>
        <begin position="40"/>
        <end position="49"/>
    </location>
</feature>
<protein>
    <submittedName>
        <fullName evidence="3">Uncharacterized protein</fullName>
    </submittedName>
</protein>
<name>A0A914QGC0_9BILA</name>